<feature type="transmembrane region" description="Helical" evidence="8">
    <location>
        <begin position="219"/>
        <end position="236"/>
    </location>
</feature>
<evidence type="ECO:0000256" key="2">
    <source>
        <dbReference type="ARBA" id="ARBA00022475"/>
    </source>
</evidence>
<comment type="subcellular location">
    <subcellularLocation>
        <location evidence="1">Cell membrane</location>
        <topology evidence="1">Multi-pass membrane protein</topology>
    </subcellularLocation>
</comment>
<dbReference type="InterPro" id="IPR038731">
    <property type="entry name" value="RgtA/B/C-like"/>
</dbReference>
<reference evidence="11" key="1">
    <citation type="submission" date="2012-11" db="EMBL/GenBank/DDBJ databases">
        <authorList>
            <person name="Lucero-Rivera Y.E."/>
            <person name="Tovar-Ramirez D."/>
        </authorList>
    </citation>
    <scope>NUCLEOTIDE SEQUENCE [LARGE SCALE GENOMIC DNA]</scope>
    <source>
        <strain evidence="11">Araruama</strain>
    </source>
</reference>
<keyword evidence="5 8" id="KW-0812">Transmembrane</keyword>
<dbReference type="EMBL" id="ATBP01000046">
    <property type="protein sequence ID" value="ETR73654.1"/>
    <property type="molecule type" value="Genomic_DNA"/>
</dbReference>
<evidence type="ECO:0000256" key="4">
    <source>
        <dbReference type="ARBA" id="ARBA00022679"/>
    </source>
</evidence>
<feature type="domain" description="Glycosyltransferase RgtA/B/C/D-like" evidence="9">
    <location>
        <begin position="144"/>
        <end position="301"/>
    </location>
</feature>
<dbReference type="PANTHER" id="PTHR33908:SF11">
    <property type="entry name" value="MEMBRANE PROTEIN"/>
    <property type="match status" value="1"/>
</dbReference>
<evidence type="ECO:0000256" key="1">
    <source>
        <dbReference type="ARBA" id="ARBA00004651"/>
    </source>
</evidence>
<feature type="transmembrane region" description="Helical" evidence="8">
    <location>
        <begin position="286"/>
        <end position="306"/>
    </location>
</feature>
<dbReference type="GO" id="GO:0005886">
    <property type="term" value="C:plasma membrane"/>
    <property type="evidence" value="ECO:0007669"/>
    <property type="project" value="UniProtKB-SubCell"/>
</dbReference>
<feature type="transmembrane region" description="Helical" evidence="8">
    <location>
        <begin position="167"/>
        <end position="189"/>
    </location>
</feature>
<accession>A0A1V1PFU6</accession>
<organism evidence="10 11">
    <name type="scientific">Candidatus Magnetoglobus multicellularis str. Araruama</name>
    <dbReference type="NCBI Taxonomy" id="890399"/>
    <lineage>
        <taxon>Bacteria</taxon>
        <taxon>Pseudomonadati</taxon>
        <taxon>Thermodesulfobacteriota</taxon>
        <taxon>Desulfobacteria</taxon>
        <taxon>Desulfobacterales</taxon>
        <taxon>Desulfobacteraceae</taxon>
        <taxon>Candidatus Magnetoglobus</taxon>
    </lineage>
</organism>
<evidence type="ECO:0000259" key="9">
    <source>
        <dbReference type="Pfam" id="PF13231"/>
    </source>
</evidence>
<feature type="transmembrane region" description="Helical" evidence="8">
    <location>
        <begin position="196"/>
        <end position="213"/>
    </location>
</feature>
<dbReference type="PROSITE" id="PS51257">
    <property type="entry name" value="PROKAR_LIPOPROTEIN"/>
    <property type="match status" value="1"/>
</dbReference>
<keyword evidence="4" id="KW-0808">Transferase</keyword>
<evidence type="ECO:0000313" key="10">
    <source>
        <dbReference type="EMBL" id="ETR73654.1"/>
    </source>
</evidence>
<dbReference type="AlphaFoldDB" id="A0A1V1PFU6"/>
<evidence type="ECO:0000256" key="6">
    <source>
        <dbReference type="ARBA" id="ARBA00022989"/>
    </source>
</evidence>
<keyword evidence="2" id="KW-1003">Cell membrane</keyword>
<keyword evidence="6 8" id="KW-1133">Transmembrane helix</keyword>
<dbReference type="GO" id="GO:0016763">
    <property type="term" value="F:pentosyltransferase activity"/>
    <property type="evidence" value="ECO:0007669"/>
    <property type="project" value="TreeGrafter"/>
</dbReference>
<evidence type="ECO:0000256" key="3">
    <source>
        <dbReference type="ARBA" id="ARBA00022676"/>
    </source>
</evidence>
<dbReference type="Pfam" id="PF13231">
    <property type="entry name" value="PMT_2"/>
    <property type="match status" value="1"/>
</dbReference>
<protein>
    <recommendedName>
        <fullName evidence="9">Glycosyltransferase RgtA/B/C/D-like domain-containing protein</fullName>
    </recommendedName>
</protein>
<evidence type="ECO:0000313" key="11">
    <source>
        <dbReference type="Proteomes" id="UP000189670"/>
    </source>
</evidence>
<keyword evidence="7 8" id="KW-0472">Membrane</keyword>
<dbReference type="GO" id="GO:0009103">
    <property type="term" value="P:lipopolysaccharide biosynthetic process"/>
    <property type="evidence" value="ECO:0007669"/>
    <property type="project" value="UniProtKB-ARBA"/>
</dbReference>
<evidence type="ECO:0000256" key="5">
    <source>
        <dbReference type="ARBA" id="ARBA00022692"/>
    </source>
</evidence>
<gene>
    <name evidence="10" type="ORF">OMM_00799</name>
</gene>
<evidence type="ECO:0000256" key="8">
    <source>
        <dbReference type="SAM" id="Phobius"/>
    </source>
</evidence>
<name>A0A1V1PFU6_9BACT</name>
<comment type="caution">
    <text evidence="10">The sequence shown here is derived from an EMBL/GenBank/DDBJ whole genome shotgun (WGS) entry which is preliminary data.</text>
</comment>
<feature type="transmembrane region" description="Helical" evidence="8">
    <location>
        <begin position="77"/>
        <end position="95"/>
    </location>
</feature>
<sequence>MNTIKKERFVFCAIMFVMLLSCYISICYSYDNWELKEYLKTYSPLFLEVNFLLILLAVIINFQVLKDIFIHFSIRHRILISLIIIIGSLLAMVVAPRIHKIYYDEDIYLNVGQNIAHLKKAGMCNGGHNLYGEYNCNRLEYNKEPNAWPYLVSIVFRLFDVSHTWGFILNNIAWALSIFIVFMIGYLLFNSRKTGFFSAMIFAFIPEGIIWSNTTSAETSAAFFAGFSILSIILYVKEPELKRLFLASVVLPFSFQFRPESLLIVLPAATAVVLMCPGEFKKERTYFFLLFVLFLSMAHCIHLFAVKNEGWGTSDSKFALKYFYDNFCINFMFYIKTNVFLFFFPFSFFQVYFVR</sequence>
<evidence type="ECO:0000256" key="7">
    <source>
        <dbReference type="ARBA" id="ARBA00023136"/>
    </source>
</evidence>
<feature type="transmembrane region" description="Helical" evidence="8">
    <location>
        <begin position="327"/>
        <end position="353"/>
    </location>
</feature>
<dbReference type="PANTHER" id="PTHR33908">
    <property type="entry name" value="MANNOSYLTRANSFERASE YKCB-RELATED"/>
    <property type="match status" value="1"/>
</dbReference>
<proteinExistence type="predicted"/>
<dbReference type="InterPro" id="IPR050297">
    <property type="entry name" value="LipidA_mod_glycosyltrf_83"/>
</dbReference>
<feature type="transmembrane region" description="Helical" evidence="8">
    <location>
        <begin position="45"/>
        <end position="65"/>
    </location>
</feature>
<dbReference type="Proteomes" id="UP000189670">
    <property type="component" value="Unassembled WGS sequence"/>
</dbReference>
<keyword evidence="3" id="KW-0328">Glycosyltransferase</keyword>